<evidence type="ECO:0000256" key="1">
    <source>
        <dbReference type="ARBA" id="ARBA00004651"/>
    </source>
</evidence>
<evidence type="ECO:0000256" key="9">
    <source>
        <dbReference type="RuleBase" id="RU000320"/>
    </source>
</evidence>
<dbReference type="EMBL" id="JALKII010000007">
    <property type="protein sequence ID" value="MCK0538303.1"/>
    <property type="molecule type" value="Genomic_DNA"/>
</dbReference>
<dbReference type="PRINTS" id="PR01434">
    <property type="entry name" value="NADHDHGNASE5"/>
</dbReference>
<feature type="transmembrane region" description="Helical" evidence="10">
    <location>
        <begin position="566"/>
        <end position="587"/>
    </location>
</feature>
<reference evidence="15" key="1">
    <citation type="submission" date="2022-04" db="EMBL/GenBank/DDBJ databases">
        <title>Alcanivorax sp. CY1518 draft genome sequence.</title>
        <authorList>
            <person name="Zhao G."/>
            <person name="An M."/>
        </authorList>
    </citation>
    <scope>NUCLEOTIDE SEQUENCE</scope>
    <source>
        <strain evidence="15">CY1518</strain>
    </source>
</reference>
<dbReference type="NCBIfam" id="NF009287">
    <property type="entry name" value="PRK12647.1"/>
    <property type="match status" value="1"/>
</dbReference>
<dbReference type="InterPro" id="IPR001750">
    <property type="entry name" value="ND/Mrp_TM"/>
</dbReference>
<feature type="transmembrane region" description="Helical" evidence="10">
    <location>
        <begin position="108"/>
        <end position="137"/>
    </location>
</feature>
<feature type="transmembrane region" description="Helical" evidence="10">
    <location>
        <begin position="626"/>
        <end position="644"/>
    </location>
</feature>
<sequence length="769" mass="81732">MLLTVLSGFFVAALAPLVHRHIPPRHSGLLFALFPACLFFYFAQQLPAISAGAMLLESQPWVAGLDIRLSFMLDGLSLLFALLITGIGTFILIYTGRYLGDHPALGRLYALLLCFMASMLGLVLSDNLIGLFVFWELTSITSYLLIGFNHEDAKTRAAALQGFFITAGGGLALMTGLILLGLAGGSFELSQLLSEREALQAHPLFLPMLLLILVGAFTKSAQYPFHFWLPNAMAAPTPVSAYLHSATMVKAGVYLLARLQPALGGNDAWLWLLGLTGAITMLMGVYLASRTTGIKQMLAYSTVMALGTLTMLIGIGTEQALIAAMAFLLAHALYKGALFMIAGVIDFSTGAKDFLQTGGLARQLPITAAAAVGTALSLAGLAPMFGFIAKETMLESVMGAPALAVVFSVAAFLSATLGITIALVVGIWPWFIRRDMPELPTAFRSPGPALLAGPVVLALLGLGFGLLPALPEQALSAAASAAAGHAVVAELALWHGVNTALVMSIAALLLGTLLFCNWGRWRSMTDAGERFARRLGPERLYAMGMEALVRFSAWQTRVLQNGYLRYYLMTTLGTMVVLVMAALSMNLSGIRIAMDFSGVAFYEYVIAAVLAASSIAAVLTNERLGAVAALGALGFTVALTYVMFSAPDLAITQVLVETLTVILLVLVLFRLPGFLKLSSRPLRLLDALTAVIVGGTFTVLILAVTATRYFPSISQYFVEHAVSDGFGRNIVNVILVDFRGLDTLGEIAVLSLAAIGIFAMLKLRSGGQE</sequence>
<feature type="transmembrane region" description="Helical" evidence="10">
    <location>
        <begin position="650"/>
        <end position="672"/>
    </location>
</feature>
<proteinExistence type="predicted"/>
<evidence type="ECO:0000313" key="16">
    <source>
        <dbReference type="Proteomes" id="UP001165524"/>
    </source>
</evidence>
<evidence type="ECO:0000256" key="10">
    <source>
        <dbReference type="SAM" id="Phobius"/>
    </source>
</evidence>
<feature type="transmembrane region" description="Helical" evidence="10">
    <location>
        <begin position="684"/>
        <end position="706"/>
    </location>
</feature>
<evidence type="ECO:0000259" key="12">
    <source>
        <dbReference type="Pfam" id="PF00662"/>
    </source>
</evidence>
<gene>
    <name evidence="15" type="ORF">MU846_11335</name>
</gene>
<dbReference type="RefSeq" id="WP_246952802.1">
    <property type="nucleotide sequence ID" value="NZ_JALKII010000007.1"/>
</dbReference>
<evidence type="ECO:0000256" key="8">
    <source>
        <dbReference type="ARBA" id="ARBA00023136"/>
    </source>
</evidence>
<dbReference type="Pfam" id="PF00662">
    <property type="entry name" value="Proton_antipo_N"/>
    <property type="match status" value="1"/>
</dbReference>
<evidence type="ECO:0000256" key="3">
    <source>
        <dbReference type="ARBA" id="ARBA00022449"/>
    </source>
</evidence>
<keyword evidence="5 9" id="KW-0812">Transmembrane</keyword>
<feature type="domain" description="NADH-Ubiquinone oxidoreductase (complex I) chain 5 N-terminal" evidence="12">
    <location>
        <begin position="63"/>
        <end position="107"/>
    </location>
</feature>
<accession>A0ABT0E8Y8</accession>
<keyword evidence="8 10" id="KW-0472">Membrane</keyword>
<keyword evidence="7" id="KW-0406">Ion transport</keyword>
<dbReference type="Pfam" id="PF00361">
    <property type="entry name" value="Proton_antipo_M"/>
    <property type="match status" value="1"/>
</dbReference>
<evidence type="ECO:0000313" key="15">
    <source>
        <dbReference type="EMBL" id="MCK0538303.1"/>
    </source>
</evidence>
<keyword evidence="6 10" id="KW-1133">Transmembrane helix</keyword>
<evidence type="ECO:0000259" key="11">
    <source>
        <dbReference type="Pfam" id="PF00361"/>
    </source>
</evidence>
<evidence type="ECO:0000256" key="4">
    <source>
        <dbReference type="ARBA" id="ARBA00022475"/>
    </source>
</evidence>
<feature type="transmembrane region" description="Helical" evidence="10">
    <location>
        <begin position="76"/>
        <end position="96"/>
    </location>
</feature>
<dbReference type="InterPro" id="IPR046806">
    <property type="entry name" value="MrpA_C/MbhE"/>
</dbReference>
<feature type="transmembrane region" description="Helical" evidence="10">
    <location>
        <begin position="491"/>
        <end position="515"/>
    </location>
</feature>
<keyword evidence="3" id="KW-0050">Antiport</keyword>
<evidence type="ECO:0000256" key="2">
    <source>
        <dbReference type="ARBA" id="ARBA00022448"/>
    </source>
</evidence>
<evidence type="ECO:0000259" key="14">
    <source>
        <dbReference type="Pfam" id="PF20501"/>
    </source>
</evidence>
<feature type="domain" description="MrpA C-terminal/MbhD" evidence="13">
    <location>
        <begin position="609"/>
        <end position="672"/>
    </location>
</feature>
<evidence type="ECO:0000256" key="5">
    <source>
        <dbReference type="ARBA" id="ARBA00022692"/>
    </source>
</evidence>
<feature type="transmembrane region" description="Helical" evidence="10">
    <location>
        <begin position="158"/>
        <end position="180"/>
    </location>
</feature>
<name>A0ABT0E8Y8_9GAMM</name>
<feature type="transmembrane region" description="Helical" evidence="10">
    <location>
        <begin position="401"/>
        <end position="428"/>
    </location>
</feature>
<evidence type="ECO:0000256" key="7">
    <source>
        <dbReference type="ARBA" id="ARBA00023065"/>
    </source>
</evidence>
<dbReference type="InterPro" id="IPR001516">
    <property type="entry name" value="Proton_antipo_N"/>
</dbReference>
<dbReference type="Pfam" id="PF20501">
    <property type="entry name" value="MbhE"/>
    <property type="match status" value="1"/>
</dbReference>
<dbReference type="InterPro" id="IPR025383">
    <property type="entry name" value="MrpA_C/MbhD"/>
</dbReference>
<dbReference type="Proteomes" id="UP001165524">
    <property type="component" value="Unassembled WGS sequence"/>
</dbReference>
<feature type="transmembrane region" description="Helical" evidence="10">
    <location>
        <begin position="269"/>
        <end position="288"/>
    </location>
</feature>
<feature type="domain" description="MrpA C-terminal/MbhE" evidence="14">
    <location>
        <begin position="683"/>
        <end position="762"/>
    </location>
</feature>
<feature type="transmembrane region" description="Helical" evidence="10">
    <location>
        <begin position="30"/>
        <end position="56"/>
    </location>
</feature>
<keyword evidence="4" id="KW-1003">Cell membrane</keyword>
<feature type="transmembrane region" description="Helical" evidence="10">
    <location>
        <begin position="297"/>
        <end position="315"/>
    </location>
</feature>
<keyword evidence="2" id="KW-0813">Transport</keyword>
<dbReference type="InterPro" id="IPR050616">
    <property type="entry name" value="CPA3_Na-H_Antiporter_A"/>
</dbReference>
<keyword evidence="16" id="KW-1185">Reference proteome</keyword>
<feature type="transmembrane region" description="Helical" evidence="10">
    <location>
        <begin position="200"/>
        <end position="218"/>
    </location>
</feature>
<feature type="transmembrane region" description="Helical" evidence="10">
    <location>
        <begin position="366"/>
        <end position="389"/>
    </location>
</feature>
<feature type="transmembrane region" description="Helical" evidence="10">
    <location>
        <begin position="321"/>
        <end position="345"/>
    </location>
</feature>
<evidence type="ECO:0000259" key="13">
    <source>
        <dbReference type="Pfam" id="PF13244"/>
    </source>
</evidence>
<feature type="domain" description="NADH:quinone oxidoreductase/Mrp antiporter transmembrane" evidence="11">
    <location>
        <begin position="125"/>
        <end position="413"/>
    </location>
</feature>
<feature type="transmembrane region" description="Helical" evidence="10">
    <location>
        <begin position="599"/>
        <end position="619"/>
    </location>
</feature>
<organism evidence="15 16">
    <name type="scientific">Alcanivorax quisquiliarum</name>
    <dbReference type="NCBI Taxonomy" id="2933565"/>
    <lineage>
        <taxon>Bacteria</taxon>
        <taxon>Pseudomonadati</taxon>
        <taxon>Pseudomonadota</taxon>
        <taxon>Gammaproteobacteria</taxon>
        <taxon>Oceanospirillales</taxon>
        <taxon>Alcanivoracaceae</taxon>
        <taxon>Alcanivorax</taxon>
    </lineage>
</organism>
<dbReference type="PANTHER" id="PTHR43373">
    <property type="entry name" value="NA(+)/H(+) ANTIPORTER SUBUNIT"/>
    <property type="match status" value="1"/>
</dbReference>
<protein>
    <submittedName>
        <fullName evidence="15">Monovalent cation/H+ antiporter subunit A</fullName>
    </submittedName>
</protein>
<feature type="transmembrane region" description="Helical" evidence="10">
    <location>
        <begin position="743"/>
        <end position="761"/>
    </location>
</feature>
<dbReference type="Pfam" id="PF13244">
    <property type="entry name" value="MbhD"/>
    <property type="match status" value="1"/>
</dbReference>
<comment type="subcellular location">
    <subcellularLocation>
        <location evidence="1">Cell membrane</location>
        <topology evidence="1">Multi-pass membrane protein</topology>
    </subcellularLocation>
    <subcellularLocation>
        <location evidence="9">Membrane</location>
        <topology evidence="9">Multi-pass membrane protein</topology>
    </subcellularLocation>
</comment>
<dbReference type="PANTHER" id="PTHR43373:SF1">
    <property type="entry name" value="NA(+)_H(+) ANTIPORTER SUBUNIT A"/>
    <property type="match status" value="1"/>
</dbReference>
<comment type="caution">
    <text evidence="15">The sequence shown here is derived from an EMBL/GenBank/DDBJ whole genome shotgun (WGS) entry which is preliminary data.</text>
</comment>
<evidence type="ECO:0000256" key="6">
    <source>
        <dbReference type="ARBA" id="ARBA00022989"/>
    </source>
</evidence>
<feature type="transmembrane region" description="Helical" evidence="10">
    <location>
        <begin position="449"/>
        <end position="471"/>
    </location>
</feature>